<organism evidence="1 2">
    <name type="scientific">Angustibacter aerolatus</name>
    <dbReference type="NCBI Taxonomy" id="1162965"/>
    <lineage>
        <taxon>Bacteria</taxon>
        <taxon>Bacillati</taxon>
        <taxon>Actinomycetota</taxon>
        <taxon>Actinomycetes</taxon>
        <taxon>Kineosporiales</taxon>
        <taxon>Kineosporiaceae</taxon>
    </lineage>
</organism>
<dbReference type="Pfam" id="PF13031">
    <property type="entry name" value="DUF3892"/>
    <property type="match status" value="1"/>
</dbReference>
<dbReference type="Proteomes" id="UP001157017">
    <property type="component" value="Unassembled WGS sequence"/>
</dbReference>
<gene>
    <name evidence="1" type="ORF">GCM10025868_37660</name>
</gene>
<reference evidence="2" key="1">
    <citation type="journal article" date="2019" name="Int. J. Syst. Evol. Microbiol.">
        <title>The Global Catalogue of Microorganisms (GCM) 10K type strain sequencing project: providing services to taxonomists for standard genome sequencing and annotation.</title>
        <authorList>
            <consortium name="The Broad Institute Genomics Platform"/>
            <consortium name="The Broad Institute Genome Sequencing Center for Infectious Disease"/>
            <person name="Wu L."/>
            <person name="Ma J."/>
        </authorList>
    </citation>
    <scope>NUCLEOTIDE SEQUENCE [LARGE SCALE GENOMIC DNA]</scope>
    <source>
        <strain evidence="2">NBRC 108730</strain>
    </source>
</reference>
<name>A0ABQ6JLU3_9ACTN</name>
<dbReference type="EMBL" id="BSUZ01000001">
    <property type="protein sequence ID" value="GMA88516.1"/>
    <property type="molecule type" value="Genomic_DNA"/>
</dbReference>
<dbReference type="InterPro" id="IPR024997">
    <property type="entry name" value="DUF3892"/>
</dbReference>
<proteinExistence type="predicted"/>
<accession>A0ABQ6JLU3</accession>
<comment type="caution">
    <text evidence="1">The sequence shown here is derived from an EMBL/GenBank/DDBJ whole genome shotgun (WGS) entry which is preliminary data.</text>
</comment>
<evidence type="ECO:0000313" key="1">
    <source>
        <dbReference type="EMBL" id="GMA88516.1"/>
    </source>
</evidence>
<protein>
    <recommendedName>
        <fullName evidence="3">DUF3892 domain-containing protein</fullName>
    </recommendedName>
</protein>
<sequence>MPLQITAIRLQGGPTHRHISRLQWRREPGGETGDSPREEIVHWLERCTTNLAFAHADDTETTVTVVHPAEGPPYLRTVDDRTWRDDLLRLPRF</sequence>
<evidence type="ECO:0008006" key="3">
    <source>
        <dbReference type="Google" id="ProtNLM"/>
    </source>
</evidence>
<keyword evidence="2" id="KW-1185">Reference proteome</keyword>
<evidence type="ECO:0000313" key="2">
    <source>
        <dbReference type="Proteomes" id="UP001157017"/>
    </source>
</evidence>